<reference evidence="1" key="1">
    <citation type="journal article" date="2020" name="Stud. Mycol.">
        <title>101 Dothideomycetes genomes: a test case for predicting lifestyles and emergence of pathogens.</title>
        <authorList>
            <person name="Haridas S."/>
            <person name="Albert R."/>
            <person name="Binder M."/>
            <person name="Bloem J."/>
            <person name="Labutti K."/>
            <person name="Salamov A."/>
            <person name="Andreopoulos B."/>
            <person name="Baker S."/>
            <person name="Barry K."/>
            <person name="Bills G."/>
            <person name="Bluhm B."/>
            <person name="Cannon C."/>
            <person name="Castanera R."/>
            <person name="Culley D."/>
            <person name="Daum C."/>
            <person name="Ezra D."/>
            <person name="Gonzalez J."/>
            <person name="Henrissat B."/>
            <person name="Kuo A."/>
            <person name="Liang C."/>
            <person name="Lipzen A."/>
            <person name="Lutzoni F."/>
            <person name="Magnuson J."/>
            <person name="Mondo S."/>
            <person name="Nolan M."/>
            <person name="Ohm R."/>
            <person name="Pangilinan J."/>
            <person name="Park H.-J."/>
            <person name="Ramirez L."/>
            <person name="Alfaro M."/>
            <person name="Sun H."/>
            <person name="Tritt A."/>
            <person name="Yoshinaga Y."/>
            <person name="Zwiers L.-H."/>
            <person name="Turgeon B."/>
            <person name="Goodwin S."/>
            <person name="Spatafora J."/>
            <person name="Crous P."/>
            <person name="Grigoriev I."/>
        </authorList>
    </citation>
    <scope>NUCLEOTIDE SEQUENCE</scope>
    <source>
        <strain evidence="1">CBS 480.64</strain>
    </source>
</reference>
<dbReference type="GO" id="GO:0000445">
    <property type="term" value="C:THO complex part of transcription export complex"/>
    <property type="evidence" value="ECO:0007669"/>
    <property type="project" value="TreeGrafter"/>
</dbReference>
<dbReference type="PANTHER" id="PTHR13265:SF0">
    <property type="entry name" value="HPR1"/>
    <property type="match status" value="1"/>
</dbReference>
<dbReference type="AlphaFoldDB" id="A0A6A7C9F6"/>
<sequence>MSIDTATELPAVAQVIQRLRALLDKAERIKSETTVEPALPVAEFVTEIDDLWEDLEDEEANFKLNATEVAARKVFNELLAAARIDEPAFVRVWNLLDLTIMCADQAMCEPALTCHLIEELLDSQTTTDCRTVFDYLESRTARLAARDFQKKHLPFLRSCNELLRRLSKAEDAIFCGRIFFFLFHTFPLGDKSSVNLRGEFHVENKTEFDQDESDGSFYSLFWSLQQDFSEPVRLFQPSHFDRFKKGLMRTLETFKETPTVVQTVNENGPRGIKRKREDNDVFSPLETYNPRYLTSRDLFSLELADLGFQRHIMVQGLILLDFLLSLSSDAKARLPEPKNKPLKYAYTLSEGDAQWCTETRKAITDYMQQVPYAASGRFYHRMVETILSRDRNWVRWKLESCPSIVQEPVDVDAQNEAWASMRRLSKPRRALPNSTDFSFLEGNGGGLEPLRAHERYGEPPTEELVNRLKGARLDLEMATEEEAGSLETEIATTSWSILRRLRATDLDKLNKGNPTEVEKLFTHEDEGHEDEEAATGTS</sequence>
<name>A0A6A7C9F6_9PEZI</name>
<keyword evidence="2" id="KW-1185">Reference proteome</keyword>
<dbReference type="InterPro" id="IPR021861">
    <property type="entry name" value="THO_THOC1"/>
</dbReference>
<organism evidence="1 2">
    <name type="scientific">Piedraia hortae CBS 480.64</name>
    <dbReference type="NCBI Taxonomy" id="1314780"/>
    <lineage>
        <taxon>Eukaryota</taxon>
        <taxon>Fungi</taxon>
        <taxon>Dikarya</taxon>
        <taxon>Ascomycota</taxon>
        <taxon>Pezizomycotina</taxon>
        <taxon>Dothideomycetes</taxon>
        <taxon>Dothideomycetidae</taxon>
        <taxon>Capnodiales</taxon>
        <taxon>Piedraiaceae</taxon>
        <taxon>Piedraia</taxon>
    </lineage>
</organism>
<evidence type="ECO:0000313" key="1">
    <source>
        <dbReference type="EMBL" id="KAF2863709.1"/>
    </source>
</evidence>
<evidence type="ECO:0000313" key="2">
    <source>
        <dbReference type="Proteomes" id="UP000799421"/>
    </source>
</evidence>
<protein>
    <recommendedName>
        <fullName evidence="3">Nuclear matrix protein</fullName>
    </recommendedName>
</protein>
<dbReference type="OrthoDB" id="10257415at2759"/>
<evidence type="ECO:0008006" key="3">
    <source>
        <dbReference type="Google" id="ProtNLM"/>
    </source>
</evidence>
<dbReference type="Proteomes" id="UP000799421">
    <property type="component" value="Unassembled WGS sequence"/>
</dbReference>
<dbReference type="PANTHER" id="PTHR13265">
    <property type="entry name" value="THO COMPLEX SUBUNIT 1"/>
    <property type="match status" value="1"/>
</dbReference>
<dbReference type="GO" id="GO:0006406">
    <property type="term" value="P:mRNA export from nucleus"/>
    <property type="evidence" value="ECO:0007669"/>
    <property type="project" value="TreeGrafter"/>
</dbReference>
<gene>
    <name evidence="1" type="ORF">K470DRAFT_210131</name>
</gene>
<proteinExistence type="predicted"/>
<dbReference type="Pfam" id="PF11957">
    <property type="entry name" value="efThoc1"/>
    <property type="match status" value="1"/>
</dbReference>
<dbReference type="EMBL" id="MU005959">
    <property type="protein sequence ID" value="KAF2863709.1"/>
    <property type="molecule type" value="Genomic_DNA"/>
</dbReference>
<accession>A0A6A7C9F6</accession>